<keyword evidence="3" id="KW-0378">Hydrolase</keyword>
<feature type="domain" description="Beta-lactamase-related" evidence="2">
    <location>
        <begin position="16"/>
        <end position="202"/>
    </location>
</feature>
<reference evidence="3 4" key="1">
    <citation type="submission" date="2024-07" db="EMBL/GenBank/DDBJ databases">
        <title>The genome sequence of type strain Sediminicola arcticus GDMCC 1.2805.</title>
        <authorList>
            <person name="Liu Y."/>
        </authorList>
    </citation>
    <scope>NUCLEOTIDE SEQUENCE [LARGE SCALE GENOMIC DNA]</scope>
    <source>
        <strain evidence="3 4">GDMCC 1.2805</strain>
    </source>
</reference>
<dbReference type="RefSeq" id="WP_354616286.1">
    <property type="nucleotide sequence ID" value="NZ_JBEXAE010000007.1"/>
</dbReference>
<evidence type="ECO:0000313" key="3">
    <source>
        <dbReference type="EMBL" id="MET6991644.1"/>
    </source>
</evidence>
<evidence type="ECO:0000259" key="2">
    <source>
        <dbReference type="Pfam" id="PF00144"/>
    </source>
</evidence>
<dbReference type="InterPro" id="IPR051478">
    <property type="entry name" value="Beta-lactamase-like_AB/R"/>
</dbReference>
<keyword evidence="4" id="KW-1185">Reference proteome</keyword>
<dbReference type="InterPro" id="IPR012338">
    <property type="entry name" value="Beta-lactam/transpept-like"/>
</dbReference>
<proteinExistence type="inferred from homology"/>
<name>A0ABV2SWV6_9FLAO</name>
<evidence type="ECO:0000256" key="1">
    <source>
        <dbReference type="ARBA" id="ARBA00038473"/>
    </source>
</evidence>
<dbReference type="EMBL" id="JBEXAE010000007">
    <property type="protein sequence ID" value="MET6991644.1"/>
    <property type="molecule type" value="Genomic_DNA"/>
</dbReference>
<organism evidence="3 4">
    <name type="scientific">Sediminicola arcticus</name>
    <dbReference type="NCBI Taxonomy" id="1574308"/>
    <lineage>
        <taxon>Bacteria</taxon>
        <taxon>Pseudomonadati</taxon>
        <taxon>Bacteroidota</taxon>
        <taxon>Flavobacteriia</taxon>
        <taxon>Flavobacteriales</taxon>
        <taxon>Flavobacteriaceae</taxon>
        <taxon>Sediminicola</taxon>
    </lineage>
</organism>
<evidence type="ECO:0000313" key="4">
    <source>
        <dbReference type="Proteomes" id="UP001549799"/>
    </source>
</evidence>
<dbReference type="GO" id="GO:0016787">
    <property type="term" value="F:hydrolase activity"/>
    <property type="evidence" value="ECO:0007669"/>
    <property type="project" value="UniProtKB-KW"/>
</dbReference>
<comment type="caution">
    <text evidence="3">The sequence shown here is derived from an EMBL/GenBank/DDBJ whole genome shotgun (WGS) entry which is preliminary data.</text>
</comment>
<accession>A0ABV2SWV6</accession>
<dbReference type="InterPro" id="IPR001466">
    <property type="entry name" value="Beta-lactam-related"/>
</dbReference>
<dbReference type="EC" id="3.1.1.103" evidence="3"/>
<dbReference type="PANTHER" id="PTHR22935">
    <property type="entry name" value="PENICILLIN-BINDING PROTEIN"/>
    <property type="match status" value="1"/>
</dbReference>
<comment type="similarity">
    <text evidence="1">Belongs to the beta-lactamase family.</text>
</comment>
<sequence>MFNTDASNLYKNCEKEKFVDYLTKDIKLESIPGEKYQYSNLGMALLAYIVFKIESRDYESLLQEDIFKPLKMEHSTTQRDLVKYFLVQGYNWKGKLTVNWDMAEIKGAGAILSSVSDLAKYLMWNFKALNNQLTLMKQSTKTINENLEIAIRWRILKNKTPKPFLRHNGGTGGYKSSMAINLDNKTAIIILTNIGATNNPKKELIDNLCFDLMKFLVK</sequence>
<dbReference type="Gene3D" id="3.40.710.10">
    <property type="entry name" value="DD-peptidase/beta-lactamase superfamily"/>
    <property type="match status" value="1"/>
</dbReference>
<protein>
    <submittedName>
        <fullName evidence="3">Serine hydrolase domain-containing protein</fullName>
        <ecNumber evidence="3">3.1.1.103</ecNumber>
    </submittedName>
</protein>
<dbReference type="PANTHER" id="PTHR22935:SF95">
    <property type="entry name" value="BETA-LACTAMASE-LIKE 1-RELATED"/>
    <property type="match status" value="1"/>
</dbReference>
<dbReference type="SUPFAM" id="SSF56601">
    <property type="entry name" value="beta-lactamase/transpeptidase-like"/>
    <property type="match status" value="1"/>
</dbReference>
<gene>
    <name evidence="3" type="ORF">ABXZ36_13405</name>
</gene>
<dbReference type="Proteomes" id="UP001549799">
    <property type="component" value="Unassembled WGS sequence"/>
</dbReference>
<dbReference type="Pfam" id="PF00144">
    <property type="entry name" value="Beta-lactamase"/>
    <property type="match status" value="1"/>
</dbReference>